<dbReference type="InterPro" id="IPR053134">
    <property type="entry name" value="RNA-dir_DNA_polymerase"/>
</dbReference>
<dbReference type="InterPro" id="IPR043128">
    <property type="entry name" value="Rev_trsase/Diguanyl_cyclase"/>
</dbReference>
<dbReference type="Gene3D" id="2.40.70.10">
    <property type="entry name" value="Acid Proteases"/>
    <property type="match status" value="1"/>
</dbReference>
<dbReference type="GO" id="GO:0004519">
    <property type="term" value="F:endonuclease activity"/>
    <property type="evidence" value="ECO:0007669"/>
    <property type="project" value="UniProtKB-KW"/>
</dbReference>
<dbReference type="PROSITE" id="PS50878">
    <property type="entry name" value="RT_POL"/>
    <property type="match status" value="1"/>
</dbReference>
<dbReference type="EMBL" id="QGNW01000504">
    <property type="protein sequence ID" value="RVW69200.1"/>
    <property type="molecule type" value="Genomic_DNA"/>
</dbReference>
<feature type="region of interest" description="Disordered" evidence="8">
    <location>
        <begin position="298"/>
        <end position="327"/>
    </location>
</feature>
<evidence type="ECO:0000256" key="6">
    <source>
        <dbReference type="ARBA" id="ARBA00022801"/>
    </source>
</evidence>
<dbReference type="Gene3D" id="3.10.10.10">
    <property type="entry name" value="HIV Type 1 Reverse Transcriptase, subunit A, domain 1"/>
    <property type="match status" value="1"/>
</dbReference>
<evidence type="ECO:0000256" key="5">
    <source>
        <dbReference type="ARBA" id="ARBA00022759"/>
    </source>
</evidence>
<proteinExistence type="predicted"/>
<keyword evidence="3" id="KW-0548">Nucleotidyltransferase</keyword>
<dbReference type="SUPFAM" id="SSF56672">
    <property type="entry name" value="DNA/RNA polymerases"/>
    <property type="match status" value="2"/>
</dbReference>
<comment type="caution">
    <text evidence="10">The sequence shown here is derived from an EMBL/GenBank/DDBJ whole genome shotgun (WGS) entry which is preliminary data.</text>
</comment>
<evidence type="ECO:0000313" key="11">
    <source>
        <dbReference type="Proteomes" id="UP000288805"/>
    </source>
</evidence>
<organism evidence="10 11">
    <name type="scientific">Vitis vinifera</name>
    <name type="common">Grape</name>
    <dbReference type="NCBI Taxonomy" id="29760"/>
    <lineage>
        <taxon>Eukaryota</taxon>
        <taxon>Viridiplantae</taxon>
        <taxon>Streptophyta</taxon>
        <taxon>Embryophyta</taxon>
        <taxon>Tracheophyta</taxon>
        <taxon>Spermatophyta</taxon>
        <taxon>Magnoliopsida</taxon>
        <taxon>eudicotyledons</taxon>
        <taxon>Gunneridae</taxon>
        <taxon>Pentapetalae</taxon>
        <taxon>rosids</taxon>
        <taxon>Vitales</taxon>
        <taxon>Vitaceae</taxon>
        <taxon>Viteae</taxon>
        <taxon>Vitis</taxon>
    </lineage>
</organism>
<dbReference type="PANTHER" id="PTHR24559:SF436">
    <property type="entry name" value="RNA-DIRECTED DNA POLYMERASE HOMOLOG"/>
    <property type="match status" value="1"/>
</dbReference>
<reference evidence="10 11" key="1">
    <citation type="journal article" date="2018" name="PLoS Genet.">
        <title>Population sequencing reveals clonal diversity and ancestral inbreeding in the grapevine cultivar Chardonnay.</title>
        <authorList>
            <person name="Roach M.J."/>
            <person name="Johnson D.L."/>
            <person name="Bohlmann J."/>
            <person name="van Vuuren H.J."/>
            <person name="Jones S.J."/>
            <person name="Pretorius I.S."/>
            <person name="Schmidt S.A."/>
            <person name="Borneman A.R."/>
        </authorList>
    </citation>
    <scope>NUCLEOTIDE SEQUENCE [LARGE SCALE GENOMIC DNA]</scope>
    <source>
        <strain evidence="11">cv. Chardonnay</strain>
        <tissue evidence="10">Leaf</tissue>
    </source>
</reference>
<keyword evidence="4" id="KW-0540">Nuclease</keyword>
<evidence type="ECO:0000256" key="8">
    <source>
        <dbReference type="SAM" id="MobiDB-lite"/>
    </source>
</evidence>
<gene>
    <name evidence="10" type="primary">RRPO_7</name>
    <name evidence="10" type="ORF">CK203_060826</name>
</gene>
<evidence type="ECO:0000256" key="1">
    <source>
        <dbReference type="ARBA" id="ARBA00012493"/>
    </source>
</evidence>
<keyword evidence="5" id="KW-0255">Endonuclease</keyword>
<dbReference type="Gene3D" id="3.30.70.270">
    <property type="match status" value="2"/>
</dbReference>
<dbReference type="Proteomes" id="UP000288805">
    <property type="component" value="Unassembled WGS sequence"/>
</dbReference>
<dbReference type="Pfam" id="PF17917">
    <property type="entry name" value="RT_RNaseH"/>
    <property type="match status" value="1"/>
</dbReference>
<keyword evidence="2" id="KW-0808">Transferase</keyword>
<evidence type="ECO:0000313" key="10">
    <source>
        <dbReference type="EMBL" id="RVW69200.1"/>
    </source>
</evidence>
<sequence length="769" mass="88639">MSKTRRRETEPTARGRDKKDKSRDAIANMEAMLAKVELAMVDTREGVDLIEQGMEKGLEDLREQIQDLHEGVLGSQVQLVSHEEFMSFQDKVMSMESMVEALATRMEARDQEVRQELVIYKTAISARVMATHEAPRVEVLKPHTFSGKRNAKDLENFLWHMERYFEAIALTDGATKTPPSPSHSPRVIMPKVGEIRDQGDTLLWKDQARPLVARMKALNSMIKEKEEEGDPHVGSLQLLNVLKAKLVPKKPQSKRLMYVDTLVNGKATKALVDIGATPNFVSEDETKRLELQASKEGGWLKDGTEDGLPTEGQGRATTFPTLNGDPRGIEVMHGPYGHLRFTRDPYVISYASKEVVKEERGDLPRHPMAPPELEELRRQLKKLLDARFIQPSKALHGMLILFQKKHDGSLRMCIDYRALNKVTVKNKYPISLIAYLFDQLGRTRYFTKLDLRSGYYQVRIAQRDKSKTTCVTRYVSYEFLVMPFSFTNALVTFWTLMNKIFHSYLDKFVAMSLDDIVIYSNTFKEHVEHLRKVFKILSQNELYVKKEKCSFAKEEVSFLRHRIKDGKLMMDDSKLKAIQEWDPPTKGYSERAVPLTDLLKKNKAWEWDERCQQAFEDLKKVVTEELLLPVNGFNAKSLSLMHLAMVHTFHLVLAIQGNPTFKPPPRGSQKITNGSLWIESEKLTKCWPSCLQMATTSSFQLRFAHRLKHWTPDFPSFEKIYNALDFIIGRVLMQERHLITFESRKLNDTEKRYTVQEKEMTAIVHGLRI</sequence>
<dbReference type="InterPro" id="IPR041373">
    <property type="entry name" value="RT_RNaseH"/>
</dbReference>
<evidence type="ECO:0000256" key="7">
    <source>
        <dbReference type="ARBA" id="ARBA00022918"/>
    </source>
</evidence>
<dbReference type="InterPro" id="IPR000477">
    <property type="entry name" value="RT_dom"/>
</dbReference>
<keyword evidence="6" id="KW-0378">Hydrolase</keyword>
<feature type="region of interest" description="Disordered" evidence="8">
    <location>
        <begin position="1"/>
        <end position="22"/>
    </location>
</feature>
<name>A0A438GAI1_VITVI</name>
<feature type="domain" description="Reverse transcriptase" evidence="9">
    <location>
        <begin position="383"/>
        <end position="563"/>
    </location>
</feature>
<dbReference type="GO" id="GO:0003964">
    <property type="term" value="F:RNA-directed DNA polymerase activity"/>
    <property type="evidence" value="ECO:0007669"/>
    <property type="project" value="UniProtKB-KW"/>
</dbReference>
<dbReference type="EC" id="2.7.7.49" evidence="1"/>
<evidence type="ECO:0000256" key="4">
    <source>
        <dbReference type="ARBA" id="ARBA00022722"/>
    </source>
</evidence>
<dbReference type="InterPro" id="IPR043502">
    <property type="entry name" value="DNA/RNA_pol_sf"/>
</dbReference>
<dbReference type="CDD" id="cd01647">
    <property type="entry name" value="RT_LTR"/>
    <property type="match status" value="1"/>
</dbReference>
<evidence type="ECO:0000259" key="9">
    <source>
        <dbReference type="PROSITE" id="PS50878"/>
    </source>
</evidence>
<dbReference type="Pfam" id="PF00078">
    <property type="entry name" value="RVT_1"/>
    <property type="match status" value="1"/>
</dbReference>
<dbReference type="AlphaFoldDB" id="A0A438GAI1"/>
<feature type="compositionally biased region" description="Basic and acidic residues" evidence="8">
    <location>
        <begin position="7"/>
        <end position="22"/>
    </location>
</feature>
<protein>
    <recommendedName>
        <fullName evidence="1">RNA-directed DNA polymerase</fullName>
        <ecNumber evidence="1">2.7.7.49</ecNumber>
    </recommendedName>
</protein>
<evidence type="ECO:0000256" key="3">
    <source>
        <dbReference type="ARBA" id="ARBA00022695"/>
    </source>
</evidence>
<evidence type="ECO:0000256" key="2">
    <source>
        <dbReference type="ARBA" id="ARBA00022679"/>
    </source>
</evidence>
<dbReference type="InterPro" id="IPR021109">
    <property type="entry name" value="Peptidase_aspartic_dom_sf"/>
</dbReference>
<dbReference type="GO" id="GO:0016787">
    <property type="term" value="F:hydrolase activity"/>
    <property type="evidence" value="ECO:0007669"/>
    <property type="project" value="UniProtKB-KW"/>
</dbReference>
<accession>A0A438GAI1</accession>
<dbReference type="PANTHER" id="PTHR24559">
    <property type="entry name" value="TRANSPOSON TY3-I GAG-POL POLYPROTEIN"/>
    <property type="match status" value="1"/>
</dbReference>
<keyword evidence="7 10" id="KW-0695">RNA-directed DNA polymerase</keyword>